<evidence type="ECO:0000313" key="3">
    <source>
        <dbReference type="Proteomes" id="UP001219518"/>
    </source>
</evidence>
<dbReference type="EMBL" id="JAHWGI010000349">
    <property type="protein sequence ID" value="KAK3914056.1"/>
    <property type="molecule type" value="Genomic_DNA"/>
</dbReference>
<name>A0AAE1H4G6_9NEOP</name>
<reference evidence="2" key="1">
    <citation type="submission" date="2021-07" db="EMBL/GenBank/DDBJ databases">
        <authorList>
            <person name="Catto M.A."/>
            <person name="Jacobson A."/>
            <person name="Kennedy G."/>
            <person name="Labadie P."/>
            <person name="Hunt B.G."/>
            <person name="Srinivasan R."/>
        </authorList>
    </citation>
    <scope>NUCLEOTIDE SEQUENCE</scope>
    <source>
        <strain evidence="2">PL_HMW_Pooled</strain>
        <tissue evidence="2">Head</tissue>
    </source>
</reference>
<gene>
    <name evidence="2" type="ORF">KUF71_023469</name>
</gene>
<accession>A0AAE1H4G6</accession>
<feature type="region of interest" description="Disordered" evidence="1">
    <location>
        <begin position="124"/>
        <end position="196"/>
    </location>
</feature>
<organism evidence="2 3">
    <name type="scientific">Frankliniella fusca</name>
    <dbReference type="NCBI Taxonomy" id="407009"/>
    <lineage>
        <taxon>Eukaryota</taxon>
        <taxon>Metazoa</taxon>
        <taxon>Ecdysozoa</taxon>
        <taxon>Arthropoda</taxon>
        <taxon>Hexapoda</taxon>
        <taxon>Insecta</taxon>
        <taxon>Pterygota</taxon>
        <taxon>Neoptera</taxon>
        <taxon>Paraneoptera</taxon>
        <taxon>Thysanoptera</taxon>
        <taxon>Terebrantia</taxon>
        <taxon>Thripoidea</taxon>
        <taxon>Thripidae</taxon>
        <taxon>Frankliniella</taxon>
    </lineage>
</organism>
<feature type="region of interest" description="Disordered" evidence="1">
    <location>
        <begin position="213"/>
        <end position="276"/>
    </location>
</feature>
<keyword evidence="3" id="KW-1185">Reference proteome</keyword>
<reference evidence="2" key="2">
    <citation type="journal article" date="2023" name="BMC Genomics">
        <title>Pest status, molecular evolution, and epigenetic factors derived from the genome assembly of Frankliniella fusca, a thysanopteran phytovirus vector.</title>
        <authorList>
            <person name="Catto M.A."/>
            <person name="Labadie P.E."/>
            <person name="Jacobson A.L."/>
            <person name="Kennedy G.G."/>
            <person name="Srinivasan R."/>
            <person name="Hunt B.G."/>
        </authorList>
    </citation>
    <scope>NUCLEOTIDE SEQUENCE</scope>
    <source>
        <strain evidence="2">PL_HMW_Pooled</strain>
    </source>
</reference>
<protein>
    <submittedName>
        <fullName evidence="2">Microtubule-actin cross-linking factor 1</fullName>
    </submittedName>
</protein>
<feature type="compositionally biased region" description="Gly residues" evidence="1">
    <location>
        <begin position="48"/>
        <end position="57"/>
    </location>
</feature>
<feature type="compositionally biased region" description="Basic residues" evidence="1">
    <location>
        <begin position="23"/>
        <end position="42"/>
    </location>
</feature>
<feature type="compositionally biased region" description="Gly residues" evidence="1">
    <location>
        <begin position="65"/>
        <end position="80"/>
    </location>
</feature>
<evidence type="ECO:0000256" key="1">
    <source>
        <dbReference type="SAM" id="MobiDB-lite"/>
    </source>
</evidence>
<proteinExistence type="predicted"/>
<dbReference type="Proteomes" id="UP001219518">
    <property type="component" value="Unassembled WGS sequence"/>
</dbReference>
<feature type="compositionally biased region" description="Low complexity" evidence="1">
    <location>
        <begin position="124"/>
        <end position="143"/>
    </location>
</feature>
<feature type="compositionally biased region" description="Basic and acidic residues" evidence="1">
    <location>
        <begin position="245"/>
        <end position="257"/>
    </location>
</feature>
<feature type="compositionally biased region" description="Low complexity" evidence="1">
    <location>
        <begin position="213"/>
        <end position="242"/>
    </location>
</feature>
<evidence type="ECO:0000313" key="2">
    <source>
        <dbReference type="EMBL" id="KAK3914056.1"/>
    </source>
</evidence>
<comment type="caution">
    <text evidence="2">The sequence shown here is derived from an EMBL/GenBank/DDBJ whole genome shotgun (WGS) entry which is preliminary data.</text>
</comment>
<dbReference type="AlphaFoldDB" id="A0AAE1H4G6"/>
<sequence length="326" mass="33339">MVRSTRPCMWRGRSAMASDTSARVRRQPSSSRRRLITARRNHANTGEQGAGAAGAGELGTAWAGTGAGAGAGGRSVGGGSSSCSPPHTVAPWLSRSRVVSAASSRAATAYDSSERPSRLTALASLPASRSSAATSAASAQRAAASRRRPTSSSGVCPAASRPASQHGLGQAPGRRACSRPQARTTSPAPAPAPAASASTLTPFTATLAAVTGAEAAGATSRRRASSTSSQPRSRSPDSRCSSGCAHEHAHEHADPHTAAHSGCSTSADVDGPGSTLVSRRCNARRERKSMVFVDVDPGHLYRRLLVNPRLCDVHKSAEFVGVSYPV</sequence>
<feature type="region of interest" description="Disordered" evidence="1">
    <location>
        <begin position="1"/>
        <end position="90"/>
    </location>
</feature>